<dbReference type="Proteomes" id="UP000198281">
    <property type="component" value="Unassembled WGS sequence"/>
</dbReference>
<keyword evidence="2" id="KW-0223">Dioxygenase</keyword>
<feature type="domain" description="VOC" evidence="1">
    <location>
        <begin position="8"/>
        <end position="133"/>
    </location>
</feature>
<dbReference type="PROSITE" id="PS51819">
    <property type="entry name" value="VOC"/>
    <property type="match status" value="1"/>
</dbReference>
<accession>A0A239C789</accession>
<dbReference type="InterPro" id="IPR004360">
    <property type="entry name" value="Glyas_Fos-R_dOase_dom"/>
</dbReference>
<dbReference type="InterPro" id="IPR029068">
    <property type="entry name" value="Glyas_Bleomycin-R_OHBP_Dase"/>
</dbReference>
<protein>
    <submittedName>
        <fullName evidence="2">Glyoxalase/Bleomycin resistance protein/Dioxygenase superfamily protein</fullName>
    </submittedName>
</protein>
<evidence type="ECO:0000259" key="1">
    <source>
        <dbReference type="PROSITE" id="PS51819"/>
    </source>
</evidence>
<dbReference type="AlphaFoldDB" id="A0A239C789"/>
<dbReference type="GO" id="GO:0051213">
    <property type="term" value="F:dioxygenase activity"/>
    <property type="evidence" value="ECO:0007669"/>
    <property type="project" value="UniProtKB-KW"/>
</dbReference>
<dbReference type="EMBL" id="FZOS01000002">
    <property type="protein sequence ID" value="SNS16087.1"/>
    <property type="molecule type" value="Genomic_DNA"/>
</dbReference>
<dbReference type="OrthoDB" id="2613830at2"/>
<dbReference type="RefSeq" id="WP_089218066.1">
    <property type="nucleotide sequence ID" value="NZ_FZOS01000002.1"/>
</dbReference>
<dbReference type="InterPro" id="IPR037523">
    <property type="entry name" value="VOC_core"/>
</dbReference>
<dbReference type="SUPFAM" id="SSF54593">
    <property type="entry name" value="Glyoxalase/Bleomycin resistance protein/Dihydroxybiphenyl dioxygenase"/>
    <property type="match status" value="1"/>
</dbReference>
<keyword evidence="2" id="KW-0560">Oxidoreductase</keyword>
<keyword evidence="3" id="KW-1185">Reference proteome</keyword>
<dbReference type="Gene3D" id="3.10.180.10">
    <property type="entry name" value="2,3-Dihydroxybiphenyl 1,2-Dioxygenase, domain 1"/>
    <property type="match status" value="1"/>
</dbReference>
<proteinExistence type="predicted"/>
<organism evidence="2 3">
    <name type="scientific">Edaphosphingomonas laterariae</name>
    <dbReference type="NCBI Taxonomy" id="861865"/>
    <lineage>
        <taxon>Bacteria</taxon>
        <taxon>Pseudomonadati</taxon>
        <taxon>Pseudomonadota</taxon>
        <taxon>Alphaproteobacteria</taxon>
        <taxon>Sphingomonadales</taxon>
        <taxon>Rhizorhabdaceae</taxon>
        <taxon>Edaphosphingomonas</taxon>
    </lineage>
</organism>
<evidence type="ECO:0000313" key="2">
    <source>
        <dbReference type="EMBL" id="SNS16087.1"/>
    </source>
</evidence>
<dbReference type="Pfam" id="PF00903">
    <property type="entry name" value="Glyoxalase"/>
    <property type="match status" value="1"/>
</dbReference>
<sequence length="135" mass="14279">MPAKLTKFVLDIGMVTDDAPAALAFFRDLLGFTEAGSVPFPGVGTVRRLSCGETTFRILELERAAPAQAHAGAFTDQTGLRYLTLEVANLDELVAEAVGAGYPNPVPPRELRPGVRVAQIGDGRGITVELMQIGA</sequence>
<evidence type="ECO:0000313" key="3">
    <source>
        <dbReference type="Proteomes" id="UP000198281"/>
    </source>
</evidence>
<name>A0A239C789_9SPHN</name>
<gene>
    <name evidence="2" type="ORF">SAMN06295912_10248</name>
</gene>
<reference evidence="3" key="1">
    <citation type="submission" date="2017-06" db="EMBL/GenBank/DDBJ databases">
        <authorList>
            <person name="Varghese N."/>
            <person name="Submissions S."/>
        </authorList>
    </citation>
    <scope>NUCLEOTIDE SEQUENCE [LARGE SCALE GENOMIC DNA]</scope>
    <source>
        <strain evidence="3">LNB2</strain>
    </source>
</reference>